<protein>
    <submittedName>
        <fullName evidence="1">Heavy metal translocatin</fullName>
    </submittedName>
</protein>
<name>A0ACB6ZMW5_THEGA</name>
<reference evidence="1" key="2">
    <citation type="journal article" date="2020" name="Nat. Commun.">
        <title>Large-scale genome sequencing of mycorrhizal fungi provides insights into the early evolution of symbiotic traits.</title>
        <authorList>
            <person name="Miyauchi S."/>
            <person name="Kiss E."/>
            <person name="Kuo A."/>
            <person name="Drula E."/>
            <person name="Kohler A."/>
            <person name="Sanchez-Garcia M."/>
            <person name="Morin E."/>
            <person name="Andreopoulos B."/>
            <person name="Barry K.W."/>
            <person name="Bonito G."/>
            <person name="Buee M."/>
            <person name="Carver A."/>
            <person name="Chen C."/>
            <person name="Cichocki N."/>
            <person name="Clum A."/>
            <person name="Culley D."/>
            <person name="Crous P.W."/>
            <person name="Fauchery L."/>
            <person name="Girlanda M."/>
            <person name="Hayes R.D."/>
            <person name="Keri Z."/>
            <person name="LaButti K."/>
            <person name="Lipzen A."/>
            <person name="Lombard V."/>
            <person name="Magnuson J."/>
            <person name="Maillard F."/>
            <person name="Murat C."/>
            <person name="Nolan M."/>
            <person name="Ohm R.A."/>
            <person name="Pangilinan J."/>
            <person name="Pereira M.F."/>
            <person name="Perotto S."/>
            <person name="Peter M."/>
            <person name="Pfister S."/>
            <person name="Riley R."/>
            <person name="Sitrit Y."/>
            <person name="Stielow J.B."/>
            <person name="Szollosi G."/>
            <person name="Zifcakova L."/>
            <person name="Stursova M."/>
            <person name="Spatafora J.W."/>
            <person name="Tedersoo L."/>
            <person name="Vaario L.M."/>
            <person name="Yamada A."/>
            <person name="Yan M."/>
            <person name="Wang P."/>
            <person name="Xu J."/>
            <person name="Bruns T."/>
            <person name="Baldrian P."/>
            <person name="Vilgalys R."/>
            <person name="Dunand C."/>
            <person name="Henrissat B."/>
            <person name="Grigoriev I.V."/>
            <person name="Hibbett D."/>
            <person name="Nagy L.G."/>
            <person name="Martin F.M."/>
        </authorList>
    </citation>
    <scope>NUCLEOTIDE SEQUENCE</scope>
    <source>
        <strain evidence="1">P2</strain>
    </source>
</reference>
<evidence type="ECO:0000313" key="1">
    <source>
        <dbReference type="EMBL" id="KAF9651155.1"/>
    </source>
</evidence>
<dbReference type="Proteomes" id="UP000886501">
    <property type="component" value="Unassembled WGS sequence"/>
</dbReference>
<gene>
    <name evidence="1" type="ORF">BDM02DRAFT_3139876</name>
</gene>
<accession>A0ACB6ZMW5</accession>
<keyword evidence="2" id="KW-1185">Reference proteome</keyword>
<proteinExistence type="predicted"/>
<sequence>MGCGPSKPTVETYIFVSNLHCPSCVRTIEDALSILTPSPYSIDVSIVLQSVRIRHNPELNQETIEFAIEAAGFDIESPTSQDSQVVIKQENFSQSISSFFHTKQSKHVAQCSFCQSGQAHTSATTPLPTPEKIAEVSESPDEEQGPAILSLSIGGMTCAACSSTLTHLLSEVDGVSDAVVNLMGHSARVVVKSQKLTPFVIETIGDAGFDAEVVKVESLAKASTKKATTRTISLKVSGMYCQHCPSKVMKALEHLRVTVAKPITSHTDPIVQISYTPEPSVFTIRTIISAIASANSPPFDVSVYHPPTLEEHAGRIRLRERQNLLRRFAFSFIVAIPTFIIGVVYMTLVSRHDHTRMYLMTPVWAGRVSRAEWALFIMSTPVMFYSTGTFHKKSIKEIRALWRKGSKTPVWKRFVRFGSMNLLVSAGVSVAYFASVVLLALAATQEPIMGDENPTNYFDTVVFLAMFLLAGRFLEAYSKSHTADAVSSLGKLRPTNALLVAPRSMSTIMKASTTDSSSDLEKGNPETDESFAKTGLSITEIDASVLEIGDTVFVRKGSSPPADGVVVSGETFFDESSLTGESKLIKKGPGDEVFLGTINQGRAIDIKIISLDGQSMLDKIVEVVREGQTRRAPIERVADLITGYFVPTITLLAIVTWVVWLSLGLSGALPESYLDIHLGGWTVWSLQFSIAVFVVACPCGIGLAAPTALLVGSGLAAKFGILVRGGGEAFQECAQVDIVVFDKTGTITEGGQPKVVGAEFSSVVLLQQKKLLNMALSIEMASSHPIALAIRQYCEEHGSKSEEVSDVEETPGRGLRAFFPSSSTKVIIGNVSWMTIHQTTIDPRLETFIDSRQSQGNSIAALAIKDEESTSYTVAMVFAVADAIRPEAKAVIAGLQADGIQTWMLSGDNEKTAKVVAEQVGIPTTNVIAGVLPHEKAQKIQWLQQVGTKKPRSSLSKIFGGGLNKRAIVAMTGDGINDAAALSAADIGIAIGSGSDVALSSASFILVSSNLKGILTLTKLSRKVFNRVKINFFWAAIYNIITIPIAAGVIYPIGNARLDPVWASLAMALSSVSVVCSSLLLKLYREPKV</sequence>
<reference evidence="1" key="1">
    <citation type="submission" date="2019-10" db="EMBL/GenBank/DDBJ databases">
        <authorList>
            <consortium name="DOE Joint Genome Institute"/>
            <person name="Kuo A."/>
            <person name="Miyauchi S."/>
            <person name="Kiss E."/>
            <person name="Drula E."/>
            <person name="Kohler A."/>
            <person name="Sanchez-Garcia M."/>
            <person name="Andreopoulos B."/>
            <person name="Barry K.W."/>
            <person name="Bonito G."/>
            <person name="Buee M."/>
            <person name="Carver A."/>
            <person name="Chen C."/>
            <person name="Cichocki N."/>
            <person name="Clum A."/>
            <person name="Culley D."/>
            <person name="Crous P.W."/>
            <person name="Fauchery L."/>
            <person name="Girlanda M."/>
            <person name="Hayes R."/>
            <person name="Keri Z."/>
            <person name="Labutti K."/>
            <person name="Lipzen A."/>
            <person name="Lombard V."/>
            <person name="Magnuson J."/>
            <person name="Maillard F."/>
            <person name="Morin E."/>
            <person name="Murat C."/>
            <person name="Nolan M."/>
            <person name="Ohm R."/>
            <person name="Pangilinan J."/>
            <person name="Pereira M."/>
            <person name="Perotto S."/>
            <person name="Peter M."/>
            <person name="Riley R."/>
            <person name="Sitrit Y."/>
            <person name="Stielow B."/>
            <person name="Szollosi G."/>
            <person name="Zifcakova L."/>
            <person name="Stursova M."/>
            <person name="Spatafora J.W."/>
            <person name="Tedersoo L."/>
            <person name="Vaario L.-M."/>
            <person name="Yamada A."/>
            <person name="Yan M."/>
            <person name="Wang P."/>
            <person name="Xu J."/>
            <person name="Bruns T."/>
            <person name="Baldrian P."/>
            <person name="Vilgalys R."/>
            <person name="Henrissat B."/>
            <person name="Grigoriev I.V."/>
            <person name="Hibbett D."/>
            <person name="Nagy L.G."/>
            <person name="Martin F.M."/>
        </authorList>
    </citation>
    <scope>NUCLEOTIDE SEQUENCE</scope>
    <source>
        <strain evidence="1">P2</strain>
    </source>
</reference>
<organism evidence="1 2">
    <name type="scientific">Thelephora ganbajun</name>
    <name type="common">Ganba fungus</name>
    <dbReference type="NCBI Taxonomy" id="370292"/>
    <lineage>
        <taxon>Eukaryota</taxon>
        <taxon>Fungi</taxon>
        <taxon>Dikarya</taxon>
        <taxon>Basidiomycota</taxon>
        <taxon>Agaricomycotina</taxon>
        <taxon>Agaricomycetes</taxon>
        <taxon>Thelephorales</taxon>
        <taxon>Thelephoraceae</taxon>
        <taxon>Thelephora</taxon>
    </lineage>
</organism>
<evidence type="ECO:0000313" key="2">
    <source>
        <dbReference type="Proteomes" id="UP000886501"/>
    </source>
</evidence>
<comment type="caution">
    <text evidence="1">The sequence shown here is derived from an EMBL/GenBank/DDBJ whole genome shotgun (WGS) entry which is preliminary data.</text>
</comment>
<dbReference type="EMBL" id="MU117978">
    <property type="protein sequence ID" value="KAF9651155.1"/>
    <property type="molecule type" value="Genomic_DNA"/>
</dbReference>